<keyword evidence="6" id="KW-0238">DNA-binding</keyword>
<keyword evidence="3 11" id="KW-0378">Hydrolase</keyword>
<sequence>MTQSDYLCDLNDYQKEAVVSNATSLQILAGPGSGKTRALTTRVAWLVKNKDIPSSSIVVVTFTNKAAKELKERLDEPHLLGSNLSNGLVIGTFHSFCARMLRKHVDLTPLKKNFIIADEERSRNMVKAIFKEHKSSLSPQNQKLDSEKFRRWISQEKNKGIDSIAYKSLYKNDIEKMDIARIYCAYEKQLQDENMTDFDGLLLHCRDLLRNNSALVDFVEHVLVDEFQDTNALQYDLLKLIARAGEKSITVVGDPDQSIYGWRFADKAHFVKMTQDYEGTVIVNLKESYRSTKHILSGANHVVSKDDKRTPRQLFTNNNQGVPISILRANTDTLEGEMIANEIKRIVELSDGLVKYKDIAIIIRMNFLTFNFAQALTQAEIPFIVITGKRFLDLLEVKDILAYLSFFYNHRDLSSFIHLINVPKRGLGEISIKKIHLLAIEKNWTLVETIQNIVDKHPATKGMRIMSKAILELKRLLDLQKQVQEKLDKKESISDILQCIVDSIDYSGYLEANYQSDYQVKSANIEELIAFARQQDCEVSENEKGIDALGRFLESVTLCGNLKEQEEAQDGKVCVITAHAAKGLEWTCVFVAGCEQGIIPMERSADMDEESRVLYVAMTRAKCFLYCTYAAQRKRWYGYQQTVFTNLLRDLPVTDYQRQLPTWNTEVRFWVSQVLRLPYKEDGALLLEDHGDEDGDK</sequence>
<dbReference type="GO" id="GO:0043138">
    <property type="term" value="F:3'-5' DNA helicase activity"/>
    <property type="evidence" value="ECO:0007669"/>
    <property type="project" value="UniProtKB-EC"/>
</dbReference>
<proteinExistence type="inferred from homology"/>
<keyword evidence="5 11" id="KW-0067">ATP-binding</keyword>
<feature type="domain" description="UvrD-like helicase ATP-binding" evidence="12">
    <location>
        <begin position="8"/>
        <end position="292"/>
    </location>
</feature>
<dbReference type="PROSITE" id="PS51217">
    <property type="entry name" value="UVRD_HELICASE_CTER"/>
    <property type="match status" value="1"/>
</dbReference>
<accession>A0A1X2I3P3</accession>
<evidence type="ECO:0000256" key="11">
    <source>
        <dbReference type="PROSITE-ProRule" id="PRU00560"/>
    </source>
</evidence>
<comment type="catalytic activity">
    <reaction evidence="8">
        <text>Couples ATP hydrolysis with the unwinding of duplex DNA by translocating in the 3'-5' direction.</text>
        <dbReference type="EC" id="5.6.2.4"/>
    </reaction>
</comment>
<dbReference type="Gene3D" id="1.10.486.10">
    <property type="entry name" value="PCRA, domain 4"/>
    <property type="match status" value="1"/>
</dbReference>
<gene>
    <name evidence="14" type="ORF">BCR42DRAFT_335401</name>
</gene>
<reference evidence="14 15" key="1">
    <citation type="submission" date="2016-07" db="EMBL/GenBank/DDBJ databases">
        <title>Pervasive Adenine N6-methylation of Active Genes in Fungi.</title>
        <authorList>
            <consortium name="DOE Joint Genome Institute"/>
            <person name="Mondo S.J."/>
            <person name="Dannebaum R.O."/>
            <person name="Kuo R.C."/>
            <person name="Labutti K."/>
            <person name="Haridas S."/>
            <person name="Kuo A."/>
            <person name="Salamov A."/>
            <person name="Ahrendt S.R."/>
            <person name="Lipzen A."/>
            <person name="Sullivan W."/>
            <person name="Andreopoulos W.B."/>
            <person name="Clum A."/>
            <person name="Lindquist E."/>
            <person name="Daum C."/>
            <person name="Ramamoorthy G.K."/>
            <person name="Gryganskyi A."/>
            <person name="Culley D."/>
            <person name="Magnuson J.K."/>
            <person name="James T.Y."/>
            <person name="O'Malley M.A."/>
            <person name="Stajich J.E."/>
            <person name="Spatafora J.W."/>
            <person name="Visel A."/>
            <person name="Grigoriev I.V."/>
        </authorList>
    </citation>
    <scope>NUCLEOTIDE SEQUENCE [LARGE SCALE GENOMIC DNA]</scope>
    <source>
        <strain evidence="14 15">NRRL 1336</strain>
    </source>
</reference>
<keyword evidence="15" id="KW-1185">Reference proteome</keyword>
<dbReference type="GO" id="GO:0005634">
    <property type="term" value="C:nucleus"/>
    <property type="evidence" value="ECO:0007669"/>
    <property type="project" value="TreeGrafter"/>
</dbReference>
<dbReference type="OrthoDB" id="1470711at2759"/>
<dbReference type="CDD" id="cd17932">
    <property type="entry name" value="DEXQc_UvrD"/>
    <property type="match status" value="1"/>
</dbReference>
<name>A0A1X2I3P3_9FUNG</name>
<dbReference type="PROSITE" id="PS51198">
    <property type="entry name" value="UVRD_HELICASE_ATP_BIND"/>
    <property type="match status" value="1"/>
</dbReference>
<dbReference type="InterPro" id="IPR000212">
    <property type="entry name" value="DNA_helicase_UvrD/REP"/>
</dbReference>
<dbReference type="EC" id="5.6.2.4" evidence="9"/>
<evidence type="ECO:0000256" key="8">
    <source>
        <dbReference type="ARBA" id="ARBA00034617"/>
    </source>
</evidence>
<feature type="domain" description="UvrD-like helicase C-terminal" evidence="13">
    <location>
        <begin position="293"/>
        <end position="583"/>
    </location>
</feature>
<keyword evidence="4 11" id="KW-0347">Helicase</keyword>
<dbReference type="GO" id="GO:0003677">
    <property type="term" value="F:DNA binding"/>
    <property type="evidence" value="ECO:0007669"/>
    <property type="project" value="UniProtKB-KW"/>
</dbReference>
<dbReference type="Pfam" id="PF13361">
    <property type="entry name" value="UvrD_C"/>
    <property type="match status" value="1"/>
</dbReference>
<protein>
    <recommendedName>
        <fullName evidence="9">DNA 3'-5' helicase</fullName>
        <ecNumber evidence="9">5.6.2.4</ecNumber>
    </recommendedName>
</protein>
<organism evidence="14 15">
    <name type="scientific">Absidia repens</name>
    <dbReference type="NCBI Taxonomy" id="90262"/>
    <lineage>
        <taxon>Eukaryota</taxon>
        <taxon>Fungi</taxon>
        <taxon>Fungi incertae sedis</taxon>
        <taxon>Mucoromycota</taxon>
        <taxon>Mucoromycotina</taxon>
        <taxon>Mucoromycetes</taxon>
        <taxon>Mucorales</taxon>
        <taxon>Cunninghamellaceae</taxon>
        <taxon>Absidia</taxon>
    </lineage>
</organism>
<evidence type="ECO:0000256" key="6">
    <source>
        <dbReference type="ARBA" id="ARBA00023125"/>
    </source>
</evidence>
<comment type="caution">
    <text evidence="14">The sequence shown here is derived from an EMBL/GenBank/DDBJ whole genome shotgun (WGS) entry which is preliminary data.</text>
</comment>
<keyword evidence="7" id="KW-0413">Isomerase</keyword>
<evidence type="ECO:0000256" key="5">
    <source>
        <dbReference type="ARBA" id="ARBA00022840"/>
    </source>
</evidence>
<feature type="binding site" evidence="11">
    <location>
        <begin position="29"/>
        <end position="36"/>
    </location>
    <ligand>
        <name>ATP</name>
        <dbReference type="ChEBI" id="CHEBI:30616"/>
    </ligand>
</feature>
<evidence type="ECO:0000259" key="12">
    <source>
        <dbReference type="PROSITE" id="PS51198"/>
    </source>
</evidence>
<dbReference type="GO" id="GO:0005524">
    <property type="term" value="F:ATP binding"/>
    <property type="evidence" value="ECO:0007669"/>
    <property type="project" value="UniProtKB-UniRule"/>
</dbReference>
<dbReference type="AlphaFoldDB" id="A0A1X2I3P3"/>
<evidence type="ECO:0000256" key="2">
    <source>
        <dbReference type="ARBA" id="ARBA00022741"/>
    </source>
</evidence>
<evidence type="ECO:0000256" key="3">
    <source>
        <dbReference type="ARBA" id="ARBA00022801"/>
    </source>
</evidence>
<dbReference type="EMBL" id="MCGE01000030">
    <property type="protein sequence ID" value="ORZ08689.1"/>
    <property type="molecule type" value="Genomic_DNA"/>
</dbReference>
<dbReference type="Gene3D" id="1.10.10.160">
    <property type="match status" value="1"/>
</dbReference>
<dbReference type="GO" id="GO:0000725">
    <property type="term" value="P:recombinational repair"/>
    <property type="evidence" value="ECO:0007669"/>
    <property type="project" value="TreeGrafter"/>
</dbReference>
<evidence type="ECO:0000313" key="15">
    <source>
        <dbReference type="Proteomes" id="UP000193560"/>
    </source>
</evidence>
<dbReference type="InterPro" id="IPR027417">
    <property type="entry name" value="P-loop_NTPase"/>
</dbReference>
<dbReference type="InterPro" id="IPR014017">
    <property type="entry name" value="DNA_helicase_UvrD-like_C"/>
</dbReference>
<dbReference type="PANTHER" id="PTHR11070:SF2">
    <property type="entry name" value="ATP-DEPENDENT DNA HELICASE SRS2"/>
    <property type="match status" value="1"/>
</dbReference>
<dbReference type="Gene3D" id="3.40.50.300">
    <property type="entry name" value="P-loop containing nucleotide triphosphate hydrolases"/>
    <property type="match status" value="2"/>
</dbReference>
<dbReference type="Proteomes" id="UP000193560">
    <property type="component" value="Unassembled WGS sequence"/>
</dbReference>
<evidence type="ECO:0000256" key="1">
    <source>
        <dbReference type="ARBA" id="ARBA00009922"/>
    </source>
</evidence>
<dbReference type="Pfam" id="PF00580">
    <property type="entry name" value="UvrD-helicase"/>
    <property type="match status" value="1"/>
</dbReference>
<evidence type="ECO:0000256" key="7">
    <source>
        <dbReference type="ARBA" id="ARBA00023235"/>
    </source>
</evidence>
<dbReference type="STRING" id="90262.A0A1X2I3P3"/>
<evidence type="ECO:0000259" key="13">
    <source>
        <dbReference type="PROSITE" id="PS51217"/>
    </source>
</evidence>
<dbReference type="InterPro" id="IPR013986">
    <property type="entry name" value="DExx_box_DNA_helicase_dom_sf"/>
</dbReference>
<evidence type="ECO:0000256" key="4">
    <source>
        <dbReference type="ARBA" id="ARBA00022806"/>
    </source>
</evidence>
<dbReference type="SUPFAM" id="SSF52540">
    <property type="entry name" value="P-loop containing nucleoside triphosphate hydrolases"/>
    <property type="match status" value="1"/>
</dbReference>
<dbReference type="InterPro" id="IPR014016">
    <property type="entry name" value="UvrD-like_ATP-bd"/>
</dbReference>
<evidence type="ECO:0000256" key="9">
    <source>
        <dbReference type="ARBA" id="ARBA00034808"/>
    </source>
</evidence>
<comment type="catalytic activity">
    <reaction evidence="10">
        <text>ATP + H2O = ADP + phosphate + H(+)</text>
        <dbReference type="Rhea" id="RHEA:13065"/>
        <dbReference type="ChEBI" id="CHEBI:15377"/>
        <dbReference type="ChEBI" id="CHEBI:15378"/>
        <dbReference type="ChEBI" id="CHEBI:30616"/>
        <dbReference type="ChEBI" id="CHEBI:43474"/>
        <dbReference type="ChEBI" id="CHEBI:456216"/>
        <dbReference type="EC" id="5.6.2.4"/>
    </reaction>
</comment>
<dbReference type="PANTHER" id="PTHR11070">
    <property type="entry name" value="UVRD / RECB / PCRA DNA HELICASE FAMILY MEMBER"/>
    <property type="match status" value="1"/>
</dbReference>
<comment type="similarity">
    <text evidence="1">Belongs to the helicase family. UvrD subfamily.</text>
</comment>
<keyword evidence="2 11" id="KW-0547">Nucleotide-binding</keyword>
<evidence type="ECO:0000256" key="10">
    <source>
        <dbReference type="ARBA" id="ARBA00048988"/>
    </source>
</evidence>
<evidence type="ECO:0000313" key="14">
    <source>
        <dbReference type="EMBL" id="ORZ08689.1"/>
    </source>
</evidence>
<dbReference type="GO" id="GO:0016787">
    <property type="term" value="F:hydrolase activity"/>
    <property type="evidence" value="ECO:0007669"/>
    <property type="project" value="UniProtKB-UniRule"/>
</dbReference>